<dbReference type="EC" id="2.3.1.-" evidence="2"/>
<dbReference type="RefSeq" id="WP_227183841.1">
    <property type="nucleotide sequence ID" value="NZ_JAJCIQ010000019.1"/>
</dbReference>
<dbReference type="PANTHER" id="PTHR39173:SF1">
    <property type="entry name" value="ACETYLTRANSFERASE"/>
    <property type="match status" value="1"/>
</dbReference>
<dbReference type="Gene3D" id="3.40.630.30">
    <property type="match status" value="1"/>
</dbReference>
<dbReference type="InterPro" id="IPR000182">
    <property type="entry name" value="GNAT_dom"/>
</dbReference>
<feature type="domain" description="N-acetyltransferase" evidence="1">
    <location>
        <begin position="1"/>
        <end position="143"/>
    </location>
</feature>
<sequence length="153" mass="17454">MIRRNNPIFYDTESLKNTEIFLRLDRTAEADVVKGWVPAYYFTICLLDGTEVGTCDFRVGYNENTYYGGNIGYAVKEAYRGSHYAGKACLLLFALARKHDMKELIITCSPDNMASRKTCEYAGGKLKEIARLPEGCEMYLNGDREKCIYVFHV</sequence>
<evidence type="ECO:0000259" key="1">
    <source>
        <dbReference type="PROSITE" id="PS51186"/>
    </source>
</evidence>
<evidence type="ECO:0000313" key="3">
    <source>
        <dbReference type="Proteomes" id="UP001299546"/>
    </source>
</evidence>
<comment type="caution">
    <text evidence="2">The sequence shown here is derived from an EMBL/GenBank/DDBJ whole genome shotgun (WGS) entry which is preliminary data.</text>
</comment>
<reference evidence="2 3" key="1">
    <citation type="submission" date="2021-10" db="EMBL/GenBank/DDBJ databases">
        <title>Collection of gut derived symbiotic bacterial strains cultured from healthy donors.</title>
        <authorList>
            <person name="Lin H."/>
            <person name="Littmann E."/>
            <person name="Kohout C."/>
            <person name="Pamer E.G."/>
        </authorList>
    </citation>
    <scope>NUCLEOTIDE SEQUENCE [LARGE SCALE GENOMIC DNA]</scope>
    <source>
        <strain evidence="2 3">DFI.1.165</strain>
    </source>
</reference>
<dbReference type="EMBL" id="JAJCIS010000020">
    <property type="protein sequence ID" value="MCB7389187.1"/>
    <property type="molecule type" value="Genomic_DNA"/>
</dbReference>
<keyword evidence="2" id="KW-0012">Acyltransferase</keyword>
<dbReference type="PROSITE" id="PS51186">
    <property type="entry name" value="GNAT"/>
    <property type="match status" value="1"/>
</dbReference>
<dbReference type="GO" id="GO:0016746">
    <property type="term" value="F:acyltransferase activity"/>
    <property type="evidence" value="ECO:0007669"/>
    <property type="project" value="UniProtKB-KW"/>
</dbReference>
<evidence type="ECO:0000313" key="2">
    <source>
        <dbReference type="EMBL" id="MCB7389187.1"/>
    </source>
</evidence>
<gene>
    <name evidence="2" type="ORF">LIZ65_18035</name>
</gene>
<dbReference type="SUPFAM" id="SSF55729">
    <property type="entry name" value="Acyl-CoA N-acyltransferases (Nat)"/>
    <property type="match status" value="1"/>
</dbReference>
<dbReference type="Pfam" id="PF13302">
    <property type="entry name" value="Acetyltransf_3"/>
    <property type="match status" value="1"/>
</dbReference>
<proteinExistence type="predicted"/>
<keyword evidence="2" id="KW-0808">Transferase</keyword>
<protein>
    <submittedName>
        <fullName evidence="2">GNAT family N-acetyltransferase</fullName>
        <ecNumber evidence="2">2.3.1.-</ecNumber>
    </submittedName>
</protein>
<name>A0ABS8DLG3_9FIRM</name>
<dbReference type="InterPro" id="IPR016181">
    <property type="entry name" value="Acyl_CoA_acyltransferase"/>
</dbReference>
<organism evidence="2 3">
    <name type="scientific">Bariatricus massiliensis</name>
    <dbReference type="NCBI Taxonomy" id="1745713"/>
    <lineage>
        <taxon>Bacteria</taxon>
        <taxon>Bacillati</taxon>
        <taxon>Bacillota</taxon>
        <taxon>Clostridia</taxon>
        <taxon>Lachnospirales</taxon>
        <taxon>Lachnospiraceae</taxon>
        <taxon>Bariatricus</taxon>
    </lineage>
</organism>
<dbReference type="Proteomes" id="UP001299546">
    <property type="component" value="Unassembled WGS sequence"/>
</dbReference>
<accession>A0ABS8DLG3</accession>
<dbReference type="PANTHER" id="PTHR39173">
    <property type="entry name" value="ACETYLTRANSFERASE"/>
    <property type="match status" value="1"/>
</dbReference>
<keyword evidence="3" id="KW-1185">Reference proteome</keyword>